<sequence length="127" mass="13400">MGGIKITVLASTQETGSYEMFHGAGAEGKGPGPHHHPWDESLLVTQGEVRVGVASEEIVATPGSFIHIPAGTPHWFTCSDGAEFITTTSAGNAAAMFTDFDQKVNWDSPDRDALVALAAQHQQIILG</sequence>
<dbReference type="SUPFAM" id="SSF51182">
    <property type="entry name" value="RmlC-like cupins"/>
    <property type="match status" value="1"/>
</dbReference>
<dbReference type="PANTHER" id="PTHR36440">
    <property type="entry name" value="PUTATIVE (AFU_ORTHOLOGUE AFUA_8G07350)-RELATED"/>
    <property type="match status" value="1"/>
</dbReference>
<reference evidence="3" key="1">
    <citation type="journal article" date="2013" name="BMC Microbiol.">
        <title>Taxonomy and evolution of bacteriochlorophyll a-containing members of the OM60/NOR5 clade of marine gammaproteobacteria: description of Luminiphilus syltensis gen. nov., sp. nov., reclassification of Haliea rubra as Pseudohaliea rubra gen. nov., comb. nov., and emendation of Chromatocurvus halotolerans.</title>
        <authorList>
            <person name="Spring S."/>
            <person name="Riedel T."/>
            <person name="Sproer C."/>
            <person name="Yan S."/>
            <person name="Harder J."/>
            <person name="Fuchs B.M."/>
        </authorList>
    </citation>
    <scope>NUCLEOTIDE SEQUENCE [LARGE SCALE GENOMIC DNA]</scope>
    <source>
        <strain evidence="3">NOR51-B</strain>
    </source>
</reference>
<dbReference type="EMBL" id="DS999411">
    <property type="protein sequence ID" value="EED36965.1"/>
    <property type="molecule type" value="Genomic_DNA"/>
</dbReference>
<accession>B8KU04</accession>
<feature type="domain" description="Cupin type-2" evidence="1">
    <location>
        <begin position="28"/>
        <end position="80"/>
    </location>
</feature>
<organism evidence="2 3">
    <name type="scientific">Luminiphilus syltensis NOR5-1B</name>
    <dbReference type="NCBI Taxonomy" id="565045"/>
    <lineage>
        <taxon>Bacteria</taxon>
        <taxon>Pseudomonadati</taxon>
        <taxon>Pseudomonadota</taxon>
        <taxon>Gammaproteobacteria</taxon>
        <taxon>Cellvibrionales</taxon>
        <taxon>Halieaceae</taxon>
        <taxon>Luminiphilus</taxon>
    </lineage>
</organism>
<dbReference type="HOGENOM" id="CLU_103066_5_0_6"/>
<dbReference type="Pfam" id="PF07883">
    <property type="entry name" value="Cupin_2"/>
    <property type="match status" value="1"/>
</dbReference>
<dbReference type="Gene3D" id="2.60.120.10">
    <property type="entry name" value="Jelly Rolls"/>
    <property type="match status" value="1"/>
</dbReference>
<dbReference type="eggNOG" id="COG0662">
    <property type="taxonomic scope" value="Bacteria"/>
</dbReference>
<name>B8KU04_9GAMM</name>
<evidence type="ECO:0000313" key="2">
    <source>
        <dbReference type="EMBL" id="EED36965.1"/>
    </source>
</evidence>
<protein>
    <submittedName>
        <fullName evidence="2">Cupin 2, conserved barrel</fullName>
    </submittedName>
</protein>
<keyword evidence="3" id="KW-1185">Reference proteome</keyword>
<dbReference type="PANTHER" id="PTHR36440:SF1">
    <property type="entry name" value="PUTATIVE (AFU_ORTHOLOGUE AFUA_8G07350)-RELATED"/>
    <property type="match status" value="1"/>
</dbReference>
<proteinExistence type="predicted"/>
<dbReference type="AlphaFoldDB" id="B8KU04"/>
<gene>
    <name evidence="2" type="ORF">NOR51B_2918</name>
</gene>
<evidence type="ECO:0000313" key="3">
    <source>
        <dbReference type="Proteomes" id="UP000004699"/>
    </source>
</evidence>
<dbReference type="InterPro" id="IPR053146">
    <property type="entry name" value="QDO-like"/>
</dbReference>
<dbReference type="InterPro" id="IPR013096">
    <property type="entry name" value="Cupin_2"/>
</dbReference>
<dbReference type="Proteomes" id="UP000004699">
    <property type="component" value="Unassembled WGS sequence"/>
</dbReference>
<dbReference type="InterPro" id="IPR011051">
    <property type="entry name" value="RmlC_Cupin_sf"/>
</dbReference>
<dbReference type="InterPro" id="IPR014710">
    <property type="entry name" value="RmlC-like_jellyroll"/>
</dbReference>
<dbReference type="STRING" id="565045.NOR51B_2918"/>
<evidence type="ECO:0000259" key="1">
    <source>
        <dbReference type="Pfam" id="PF07883"/>
    </source>
</evidence>